<reference evidence="4" key="2">
    <citation type="submission" date="2025-08" db="UniProtKB">
        <authorList>
            <consortium name="RefSeq"/>
        </authorList>
    </citation>
    <scope>IDENTIFICATION</scope>
    <source>
        <tissue evidence="4">Leaf</tissue>
    </source>
</reference>
<feature type="region of interest" description="Disordered" evidence="1">
    <location>
        <begin position="75"/>
        <end position="104"/>
    </location>
</feature>
<dbReference type="AlphaFoldDB" id="A0A9R0JFH5"/>
<proteinExistence type="predicted"/>
<keyword evidence="2" id="KW-1133">Transmembrane helix</keyword>
<feature type="transmembrane region" description="Helical" evidence="2">
    <location>
        <begin position="20"/>
        <end position="40"/>
    </location>
</feature>
<accession>A0A9R0JFH5</accession>
<evidence type="ECO:0000313" key="4">
    <source>
        <dbReference type="RefSeq" id="XP_021866872.2"/>
    </source>
</evidence>
<feature type="region of interest" description="Disordered" evidence="1">
    <location>
        <begin position="286"/>
        <end position="311"/>
    </location>
</feature>
<dbReference type="Proteomes" id="UP000813463">
    <property type="component" value="Chromosome 6"/>
</dbReference>
<dbReference type="PANTHER" id="PTHR37746:SF1">
    <property type="entry name" value="TRANSMEMBRANE PROTEIN"/>
    <property type="match status" value="1"/>
</dbReference>
<organism evidence="3 4">
    <name type="scientific">Spinacia oleracea</name>
    <name type="common">Spinach</name>
    <dbReference type="NCBI Taxonomy" id="3562"/>
    <lineage>
        <taxon>Eukaryota</taxon>
        <taxon>Viridiplantae</taxon>
        <taxon>Streptophyta</taxon>
        <taxon>Embryophyta</taxon>
        <taxon>Tracheophyta</taxon>
        <taxon>Spermatophyta</taxon>
        <taxon>Magnoliopsida</taxon>
        <taxon>eudicotyledons</taxon>
        <taxon>Gunneridae</taxon>
        <taxon>Pentapetalae</taxon>
        <taxon>Caryophyllales</taxon>
        <taxon>Chenopodiaceae</taxon>
        <taxon>Chenopodioideae</taxon>
        <taxon>Anserineae</taxon>
        <taxon>Spinacia</taxon>
    </lineage>
</organism>
<sequence length="372" mass="42051">MPIPLHTTTFTIMATISHSSYYSSLFSTIFTLYILILLYFPQVFVKLLLSPLLISTLVLLLTLLRLGASQQRLKQQQQQQQQRNITQNGLEPEPGTGPRQEEEEVAKLQCNMAKAHSTMEPETCDPGRLDEVDSFSLKEKEGANTPRLIITQNVLQIPKPGYGHEPNRVETGPVQEEVGEVVKPQCNMAEARSTMEPETSYPGQLDEVDSSVNHDYKKENKACQNLDWADIEPGCGPNLLLEWDVGAPLEVIYEAYEGEEEGEEEEQNDAFCKTGILKRYPSLSRYFPESDSDSDSSSSSISSDEEEEEREGLYEIALGNYGFNNGDKRVINMLMMPTKRGDQKLVDHYFDDEDNLIEIDISPTKIMSDFSW</sequence>
<reference evidence="3" key="1">
    <citation type="journal article" date="2021" name="Nat. Commun.">
        <title>Genomic analyses provide insights into spinach domestication and the genetic basis of agronomic traits.</title>
        <authorList>
            <person name="Cai X."/>
            <person name="Sun X."/>
            <person name="Xu C."/>
            <person name="Sun H."/>
            <person name="Wang X."/>
            <person name="Ge C."/>
            <person name="Zhang Z."/>
            <person name="Wang Q."/>
            <person name="Fei Z."/>
            <person name="Jiao C."/>
            <person name="Wang Q."/>
        </authorList>
    </citation>
    <scope>NUCLEOTIDE SEQUENCE [LARGE SCALE GENOMIC DNA]</scope>
    <source>
        <strain evidence="3">cv. Varoflay</strain>
    </source>
</reference>
<dbReference type="GeneID" id="110805561"/>
<keyword evidence="2" id="KW-0472">Membrane</keyword>
<keyword evidence="3" id="KW-1185">Reference proteome</keyword>
<gene>
    <name evidence="4" type="primary">LOC110805561</name>
</gene>
<evidence type="ECO:0000256" key="1">
    <source>
        <dbReference type="SAM" id="MobiDB-lite"/>
    </source>
</evidence>
<evidence type="ECO:0000256" key="2">
    <source>
        <dbReference type="SAM" id="Phobius"/>
    </source>
</evidence>
<keyword evidence="2" id="KW-0812">Transmembrane</keyword>
<dbReference type="KEGG" id="soe:110805561"/>
<name>A0A9R0JFH5_SPIOL</name>
<feature type="transmembrane region" description="Helical" evidence="2">
    <location>
        <begin position="47"/>
        <end position="68"/>
    </location>
</feature>
<dbReference type="PANTHER" id="PTHR37746">
    <property type="entry name" value="TRANSMEMBRANE PROTEIN"/>
    <property type="match status" value="1"/>
</dbReference>
<dbReference type="RefSeq" id="XP_021866872.2">
    <property type="nucleotide sequence ID" value="XM_022011180.2"/>
</dbReference>
<evidence type="ECO:0000313" key="3">
    <source>
        <dbReference type="Proteomes" id="UP000813463"/>
    </source>
</evidence>
<protein>
    <submittedName>
        <fullName evidence="4">Uncharacterized protein</fullName>
    </submittedName>
</protein>